<evidence type="ECO:0000256" key="2">
    <source>
        <dbReference type="ARBA" id="ARBA00022692"/>
    </source>
</evidence>
<feature type="transmembrane region" description="Helical" evidence="5">
    <location>
        <begin position="96"/>
        <end position="119"/>
    </location>
</feature>
<evidence type="ECO:0000256" key="4">
    <source>
        <dbReference type="ARBA" id="ARBA00023136"/>
    </source>
</evidence>
<dbReference type="Pfam" id="PF12698">
    <property type="entry name" value="ABC2_membrane_3"/>
    <property type="match status" value="1"/>
</dbReference>
<gene>
    <name evidence="7" type="ORF">EV191_10357</name>
</gene>
<feature type="domain" description="ABC-2 type transporter transmembrane" evidence="6">
    <location>
        <begin position="53"/>
        <end position="237"/>
    </location>
</feature>
<feature type="transmembrane region" description="Helical" evidence="5">
    <location>
        <begin position="163"/>
        <end position="181"/>
    </location>
</feature>
<feature type="transmembrane region" description="Helical" evidence="5">
    <location>
        <begin position="131"/>
        <end position="151"/>
    </location>
</feature>
<feature type="transmembrane region" description="Helical" evidence="5">
    <location>
        <begin position="219"/>
        <end position="241"/>
    </location>
</feature>
<dbReference type="OrthoDB" id="3399482at2"/>
<organism evidence="7 8">
    <name type="scientific">Tamaricihabitans halophyticus</name>
    <dbReference type="NCBI Taxonomy" id="1262583"/>
    <lineage>
        <taxon>Bacteria</taxon>
        <taxon>Bacillati</taxon>
        <taxon>Actinomycetota</taxon>
        <taxon>Actinomycetes</taxon>
        <taxon>Pseudonocardiales</taxon>
        <taxon>Pseudonocardiaceae</taxon>
        <taxon>Tamaricihabitans</taxon>
    </lineage>
</organism>
<accession>A0A4R2QWD7</accession>
<evidence type="ECO:0000313" key="7">
    <source>
        <dbReference type="EMBL" id="TCP54017.1"/>
    </source>
</evidence>
<evidence type="ECO:0000313" key="8">
    <source>
        <dbReference type="Proteomes" id="UP000294911"/>
    </source>
</evidence>
<feature type="transmembrane region" description="Helical" evidence="5">
    <location>
        <begin position="21"/>
        <end position="40"/>
    </location>
</feature>
<protein>
    <submittedName>
        <fullName evidence="7">ABC-2 type transport system permease protein</fullName>
    </submittedName>
</protein>
<dbReference type="GO" id="GO:0016020">
    <property type="term" value="C:membrane"/>
    <property type="evidence" value="ECO:0007669"/>
    <property type="project" value="UniProtKB-SubCell"/>
</dbReference>
<dbReference type="PANTHER" id="PTHR43027:SF2">
    <property type="entry name" value="TRANSPORT PERMEASE PROTEIN"/>
    <property type="match status" value="1"/>
</dbReference>
<dbReference type="InterPro" id="IPR052902">
    <property type="entry name" value="ABC-2_transporter"/>
</dbReference>
<feature type="transmembrane region" description="Helical" evidence="5">
    <location>
        <begin position="52"/>
        <end position="75"/>
    </location>
</feature>
<dbReference type="RefSeq" id="WP_132876805.1">
    <property type="nucleotide sequence ID" value="NZ_SLXQ01000003.1"/>
</dbReference>
<dbReference type="GO" id="GO:0140359">
    <property type="term" value="F:ABC-type transporter activity"/>
    <property type="evidence" value="ECO:0007669"/>
    <property type="project" value="InterPro"/>
</dbReference>
<comment type="subcellular location">
    <subcellularLocation>
        <location evidence="1">Membrane</location>
        <topology evidence="1">Multi-pass membrane protein</topology>
    </subcellularLocation>
</comment>
<keyword evidence="4 5" id="KW-0472">Membrane</keyword>
<dbReference type="AlphaFoldDB" id="A0A4R2QWD7"/>
<keyword evidence="8" id="KW-1185">Reference proteome</keyword>
<dbReference type="Proteomes" id="UP000294911">
    <property type="component" value="Unassembled WGS sequence"/>
</dbReference>
<name>A0A4R2QWD7_9PSEU</name>
<dbReference type="EMBL" id="SLXQ01000003">
    <property type="protein sequence ID" value="TCP54017.1"/>
    <property type="molecule type" value="Genomic_DNA"/>
</dbReference>
<evidence type="ECO:0000256" key="5">
    <source>
        <dbReference type="SAM" id="Phobius"/>
    </source>
</evidence>
<dbReference type="InterPro" id="IPR013525">
    <property type="entry name" value="ABC2_TM"/>
</dbReference>
<comment type="caution">
    <text evidence="7">The sequence shown here is derived from an EMBL/GenBank/DDBJ whole genome shotgun (WGS) entry which is preliminary data.</text>
</comment>
<dbReference type="PANTHER" id="PTHR43027">
    <property type="entry name" value="DOXORUBICIN RESISTANCE ABC TRANSPORTER PERMEASE PROTEIN DRRC-RELATED"/>
    <property type="match status" value="1"/>
</dbReference>
<evidence type="ECO:0000256" key="1">
    <source>
        <dbReference type="ARBA" id="ARBA00004141"/>
    </source>
</evidence>
<evidence type="ECO:0000259" key="6">
    <source>
        <dbReference type="Pfam" id="PF12698"/>
    </source>
</evidence>
<keyword evidence="3 5" id="KW-1133">Transmembrane helix</keyword>
<sequence length="247" mass="25775">MIAAVQSIMRAELKLLARNTTVALTATLLPLAFAGVMLAMDQGAAHPIGWAYPIAMQLLVVFGASTYLTSTAALCHRREELYLKRLRSGPASDVTVLVGVLSPVVVLSLLQAGLVLLITGTFAPAAPTNPLLLVLVVLLGTVMCLSLGMATSGYAATGEQAQIVTMPFFLLLVGSAVWASLDIATGLSQLQMVLPGGAVTELTRLAYGDGSFTAQLTEALPPIGVLVAWTIMGVAVATKAFRWEPRG</sequence>
<reference evidence="7 8" key="1">
    <citation type="submission" date="2019-03" db="EMBL/GenBank/DDBJ databases">
        <title>Genomic Encyclopedia of Type Strains, Phase IV (KMG-IV): sequencing the most valuable type-strain genomes for metagenomic binning, comparative biology and taxonomic classification.</title>
        <authorList>
            <person name="Goeker M."/>
        </authorList>
    </citation>
    <scope>NUCLEOTIDE SEQUENCE [LARGE SCALE GENOMIC DNA]</scope>
    <source>
        <strain evidence="7 8">DSM 45765</strain>
    </source>
</reference>
<keyword evidence="2 5" id="KW-0812">Transmembrane</keyword>
<evidence type="ECO:0000256" key="3">
    <source>
        <dbReference type="ARBA" id="ARBA00022989"/>
    </source>
</evidence>
<proteinExistence type="predicted"/>